<keyword evidence="1" id="KW-0472">Membrane</keyword>
<dbReference type="AlphaFoldDB" id="G2ZDJ9"/>
<gene>
    <name evidence="5" type="ordered locus">LIV_2087</name>
</gene>
<evidence type="ECO:0000313" key="5">
    <source>
        <dbReference type="EMBL" id="CBW86574.1"/>
    </source>
</evidence>
<feature type="transmembrane region" description="Helical" evidence="1">
    <location>
        <begin position="305"/>
        <end position="326"/>
    </location>
</feature>
<evidence type="ECO:0000256" key="1">
    <source>
        <dbReference type="SAM" id="Phobius"/>
    </source>
</evidence>
<dbReference type="InterPro" id="IPR021759">
    <property type="entry name" value="WxLIP_HBD"/>
</dbReference>
<proteinExistence type="predicted"/>
<keyword evidence="1" id="KW-0812">Transmembrane</keyword>
<feature type="domain" description="WxL Interacting Protein peptidoglycan binding" evidence="3">
    <location>
        <begin position="30"/>
        <end position="148"/>
    </location>
</feature>
<dbReference type="EMBL" id="FR687253">
    <property type="protein sequence ID" value="CBW86574.1"/>
    <property type="molecule type" value="Genomic_DNA"/>
</dbReference>
<dbReference type="InterPro" id="IPR010317">
    <property type="entry name" value="WxLIP_PGBD"/>
</dbReference>
<feature type="signal peptide" evidence="2">
    <location>
        <begin position="1"/>
        <end position="25"/>
    </location>
</feature>
<dbReference type="OrthoDB" id="2148359at2"/>
<evidence type="ECO:0000313" key="6">
    <source>
        <dbReference type="Proteomes" id="UP000001286"/>
    </source>
</evidence>
<organism evidence="5 6">
    <name type="scientific">Listeria ivanovii (strain ATCC BAA-678 / PAM 55)</name>
    <dbReference type="NCBI Taxonomy" id="881621"/>
    <lineage>
        <taxon>Bacteria</taxon>
        <taxon>Bacillati</taxon>
        <taxon>Bacillota</taxon>
        <taxon>Bacilli</taxon>
        <taxon>Bacillales</taxon>
        <taxon>Listeriaceae</taxon>
        <taxon>Listeria</taxon>
    </lineage>
</organism>
<keyword evidence="2" id="KW-0732">Signal</keyword>
<protein>
    <submittedName>
        <fullName evidence="5">Putative cell wall protein with a C-terminal hydrophobic motif</fullName>
    </submittedName>
</protein>
<dbReference type="KEGG" id="liv:LIV_2087"/>
<name>G2ZDJ9_LISIP</name>
<dbReference type="RefSeq" id="WP_014093430.1">
    <property type="nucleotide sequence ID" value="NC_016011.1"/>
</dbReference>
<dbReference type="HOGENOM" id="CLU_051987_2_0_9"/>
<keyword evidence="1" id="KW-1133">Transmembrane helix</keyword>
<sequence length="337" mass="38767">MRTIITRVLLSCVLFIFLFPGNVFASEMNFSVDAVIPDNQINKEKSYFDLRMKPKQKQTLHLKFSNLSDKDVTVETTINPVINNVNGVVEYSENSPKLDKTLTYNIQRLTKLAPEVKLKAKETMTVPFEVTMPEESWDGILLGGIYMKQKESELKEKKDTQIENKYSYVIGLQLSETEKVIKPEMELLDVFPGQSNYRNVVYSKLQNKTAIIIRDLKVDGKVYKKNSDKVLHETKKKNMAMAPNSNFDYAINWGNKELKPGTYRLEMTADSGENHWEWKKEFVITGETAAKLNEQAVNLEKDSTWIYVLIGSIVLVTLLVFVFLLGRQTKTKKQNKE</sequence>
<dbReference type="Pfam" id="PF11797">
    <property type="entry name" value="WxLIP_HBD"/>
    <property type="match status" value="1"/>
</dbReference>
<evidence type="ECO:0000256" key="2">
    <source>
        <dbReference type="SAM" id="SignalP"/>
    </source>
</evidence>
<evidence type="ECO:0000259" key="4">
    <source>
        <dbReference type="Pfam" id="PF11797"/>
    </source>
</evidence>
<feature type="chain" id="PRO_5003441590" evidence="2">
    <location>
        <begin position="26"/>
        <end position="337"/>
    </location>
</feature>
<accession>G2ZDJ9</accession>
<dbReference type="Pfam" id="PF06030">
    <property type="entry name" value="WxLIP_PGBD"/>
    <property type="match status" value="1"/>
</dbReference>
<reference evidence="5 6" key="1">
    <citation type="journal article" date="2011" name="J. Bacteriol.">
        <title>Complete genome sequence of the animal pathogen Listeria ivanovii, which provides insights into host specificities and evolution of the genus Listeria.</title>
        <authorList>
            <person name="Buchrieser C."/>
            <person name="Rusniok C."/>
            <person name="Garrido P."/>
            <person name="Hain T."/>
            <person name="Scortti M."/>
            <person name="Lampidis R."/>
            <person name="Karst U."/>
            <person name="Chakraborty T."/>
            <person name="Cossart P."/>
            <person name="Kreft J."/>
            <person name="Vazquez-Boland J.A."/>
            <person name="Goebel W."/>
            <person name="Glaser P."/>
        </authorList>
    </citation>
    <scope>NUCLEOTIDE SEQUENCE [LARGE SCALE GENOMIC DNA]</scope>
    <source>
        <strain evidence="6">ATCC BAA-678 / PAM 55</strain>
    </source>
</reference>
<dbReference type="eggNOG" id="COG4072">
    <property type="taxonomic scope" value="Bacteria"/>
</dbReference>
<evidence type="ECO:0000259" key="3">
    <source>
        <dbReference type="Pfam" id="PF06030"/>
    </source>
</evidence>
<dbReference type="Proteomes" id="UP000001286">
    <property type="component" value="Chromosome"/>
</dbReference>
<feature type="domain" description="WxL Interacting Protein host binding" evidence="4">
    <location>
        <begin position="158"/>
        <end position="294"/>
    </location>
</feature>